<feature type="transmembrane region" description="Helical" evidence="5">
    <location>
        <begin position="285"/>
        <end position="307"/>
    </location>
</feature>
<dbReference type="GO" id="GO:0016020">
    <property type="term" value="C:membrane"/>
    <property type="evidence" value="ECO:0007669"/>
    <property type="project" value="UniProtKB-SubCell"/>
</dbReference>
<dbReference type="Gene3D" id="1.20.1070.10">
    <property type="entry name" value="Rhodopsin 7-helix transmembrane proteins"/>
    <property type="match status" value="1"/>
</dbReference>
<dbReference type="PROSITE" id="PS50262">
    <property type="entry name" value="G_PROTEIN_RECEP_F1_2"/>
    <property type="match status" value="1"/>
</dbReference>
<organism evidence="9">
    <name type="scientific">Soboliphyme baturini</name>
    <dbReference type="NCBI Taxonomy" id="241478"/>
    <lineage>
        <taxon>Eukaryota</taxon>
        <taxon>Metazoa</taxon>
        <taxon>Ecdysozoa</taxon>
        <taxon>Nematoda</taxon>
        <taxon>Enoplea</taxon>
        <taxon>Dorylaimia</taxon>
        <taxon>Dioctophymatida</taxon>
        <taxon>Dioctophymatoidea</taxon>
        <taxon>Soboliphymatidae</taxon>
        <taxon>Soboliphyme</taxon>
    </lineage>
</organism>
<dbReference type="EMBL" id="UZAM01015419">
    <property type="protein sequence ID" value="VDP38886.1"/>
    <property type="molecule type" value="Genomic_DNA"/>
</dbReference>
<keyword evidence="8" id="KW-1185">Reference proteome</keyword>
<gene>
    <name evidence="7" type="ORF">SBAD_LOCUS11295</name>
</gene>
<dbReference type="WBParaSite" id="SBAD_0001167901-mRNA-1">
    <property type="protein sequence ID" value="SBAD_0001167901-mRNA-1"/>
    <property type="gene ID" value="SBAD_0001167901"/>
</dbReference>
<evidence type="ECO:0000259" key="6">
    <source>
        <dbReference type="PROSITE" id="PS50262"/>
    </source>
</evidence>
<evidence type="ECO:0000256" key="3">
    <source>
        <dbReference type="ARBA" id="ARBA00022989"/>
    </source>
</evidence>
<evidence type="ECO:0000313" key="9">
    <source>
        <dbReference type="WBParaSite" id="SBAD_0001167901-mRNA-1"/>
    </source>
</evidence>
<keyword evidence="4 5" id="KW-0472">Membrane</keyword>
<proteinExistence type="predicted"/>
<feature type="transmembrane region" description="Helical" evidence="5">
    <location>
        <begin position="250"/>
        <end position="273"/>
    </location>
</feature>
<dbReference type="Proteomes" id="UP000270296">
    <property type="component" value="Unassembled WGS sequence"/>
</dbReference>
<evidence type="ECO:0000256" key="4">
    <source>
        <dbReference type="ARBA" id="ARBA00023136"/>
    </source>
</evidence>
<feature type="transmembrane region" description="Helical" evidence="5">
    <location>
        <begin position="187"/>
        <end position="214"/>
    </location>
</feature>
<reference evidence="7 8" key="2">
    <citation type="submission" date="2018-11" db="EMBL/GenBank/DDBJ databases">
        <authorList>
            <consortium name="Pathogen Informatics"/>
        </authorList>
    </citation>
    <scope>NUCLEOTIDE SEQUENCE [LARGE SCALE GENOMIC DNA]</scope>
</reference>
<sequence length="387" mass="44642">MSQNDTATNNSVGTSTFDNNCSAIVDYTVLYVLMAMLIMLSIATVGYNAFYLKLLCWHERTERWVKVFLVNIAICGMLYGLCQFFSAIYNVKVLSSPSQDFSEAQYCRWSMYSKMFISSMHMSLIALMAIVLSINVCAKGERLNGRILVASLLVVAWLENAIVWTAFIKWSSITSKSNCFCTFILSASYFTLCLKYVSELVLLLLAVIVFLYVYRSSRRKVLDVNIRDDNHNCLHQRMSLWHTATYTKIILPWAIVHTLILVLILCLSMASSLLYQTNEWKMRRIYLIISILFIRLMDGTLQPLILINSSHSLKSKVRKLRAPIRKLFFANVRCNEEPSSKEDSCWIIAQHQTPENHQAMTSKIWDQVQKRDQIVKEKKKEDIKKLP</sequence>
<accession>A0A183J5Z7</accession>
<keyword evidence="2 5" id="KW-0812">Transmembrane</keyword>
<feature type="domain" description="G-protein coupled receptors family 1 profile" evidence="6">
    <location>
        <begin position="47"/>
        <end position="306"/>
    </location>
</feature>
<dbReference type="AlphaFoldDB" id="A0A183J5Z7"/>
<protein>
    <submittedName>
        <fullName evidence="9">G_PROTEIN_RECEP_F1_2 domain-containing protein</fullName>
    </submittedName>
</protein>
<feature type="transmembrane region" description="Helical" evidence="5">
    <location>
        <begin position="109"/>
        <end position="135"/>
    </location>
</feature>
<keyword evidence="3 5" id="KW-1133">Transmembrane helix</keyword>
<evidence type="ECO:0000256" key="2">
    <source>
        <dbReference type="ARBA" id="ARBA00022692"/>
    </source>
</evidence>
<evidence type="ECO:0000313" key="8">
    <source>
        <dbReference type="Proteomes" id="UP000270296"/>
    </source>
</evidence>
<feature type="transmembrane region" description="Helical" evidence="5">
    <location>
        <begin position="29"/>
        <end position="52"/>
    </location>
</feature>
<name>A0A183J5Z7_9BILA</name>
<dbReference type="InterPro" id="IPR017452">
    <property type="entry name" value="GPCR_Rhodpsn_7TM"/>
</dbReference>
<reference evidence="9" key="1">
    <citation type="submission" date="2016-06" db="UniProtKB">
        <authorList>
            <consortium name="WormBaseParasite"/>
        </authorList>
    </citation>
    <scope>IDENTIFICATION</scope>
</reference>
<evidence type="ECO:0000256" key="5">
    <source>
        <dbReference type="SAM" id="Phobius"/>
    </source>
</evidence>
<feature type="transmembrane region" description="Helical" evidence="5">
    <location>
        <begin position="147"/>
        <end position="167"/>
    </location>
</feature>
<evidence type="ECO:0000313" key="7">
    <source>
        <dbReference type="EMBL" id="VDP38886.1"/>
    </source>
</evidence>
<dbReference type="SUPFAM" id="SSF81321">
    <property type="entry name" value="Family A G protein-coupled receptor-like"/>
    <property type="match status" value="1"/>
</dbReference>
<comment type="subcellular location">
    <subcellularLocation>
        <location evidence="1">Membrane</location>
    </subcellularLocation>
</comment>
<evidence type="ECO:0000256" key="1">
    <source>
        <dbReference type="ARBA" id="ARBA00004370"/>
    </source>
</evidence>
<feature type="transmembrane region" description="Helical" evidence="5">
    <location>
        <begin position="64"/>
        <end position="89"/>
    </location>
</feature>